<reference evidence="1" key="1">
    <citation type="submission" date="2022-07" db="EMBL/GenBank/DDBJ databases">
        <authorList>
            <person name="Trinca V."/>
            <person name="Uliana J.V.C."/>
            <person name="Torres T.T."/>
            <person name="Ward R.J."/>
            <person name="Monesi N."/>
        </authorList>
    </citation>
    <scope>NUCLEOTIDE SEQUENCE</scope>
    <source>
        <strain evidence="1">HSMRA1968</strain>
        <tissue evidence="1">Whole embryos</tissue>
    </source>
</reference>
<dbReference type="AlphaFoldDB" id="A0A9Q0RZ63"/>
<sequence length="96" mass="10653">TLTNSAYHSGYANNNLVKLAKKFASNLGNLASNLARKFVCPPPTRPLKANSSFNDLILKSVFHFLTNCEFIKNKTKHLVQYLPELDCVISGKLTAK</sequence>
<feature type="non-terminal residue" evidence="1">
    <location>
        <position position="96"/>
    </location>
</feature>
<dbReference type="Proteomes" id="UP001151699">
    <property type="component" value="Chromosome X"/>
</dbReference>
<evidence type="ECO:0000313" key="1">
    <source>
        <dbReference type="EMBL" id="KAJ6639555.1"/>
    </source>
</evidence>
<proteinExistence type="predicted"/>
<gene>
    <name evidence="1" type="ORF">Bhyg_12301</name>
</gene>
<accession>A0A9Q0RZ63</accession>
<comment type="caution">
    <text evidence="1">The sequence shown here is derived from an EMBL/GenBank/DDBJ whole genome shotgun (WGS) entry which is preliminary data.</text>
</comment>
<evidence type="ECO:0000313" key="2">
    <source>
        <dbReference type="Proteomes" id="UP001151699"/>
    </source>
</evidence>
<keyword evidence="2" id="KW-1185">Reference proteome</keyword>
<organism evidence="1 2">
    <name type="scientific">Pseudolycoriella hygida</name>
    <dbReference type="NCBI Taxonomy" id="35572"/>
    <lineage>
        <taxon>Eukaryota</taxon>
        <taxon>Metazoa</taxon>
        <taxon>Ecdysozoa</taxon>
        <taxon>Arthropoda</taxon>
        <taxon>Hexapoda</taxon>
        <taxon>Insecta</taxon>
        <taxon>Pterygota</taxon>
        <taxon>Neoptera</taxon>
        <taxon>Endopterygota</taxon>
        <taxon>Diptera</taxon>
        <taxon>Nematocera</taxon>
        <taxon>Sciaroidea</taxon>
        <taxon>Sciaridae</taxon>
        <taxon>Pseudolycoriella</taxon>
    </lineage>
</organism>
<dbReference type="EMBL" id="WJQU01000003">
    <property type="protein sequence ID" value="KAJ6639555.1"/>
    <property type="molecule type" value="Genomic_DNA"/>
</dbReference>
<name>A0A9Q0RZ63_9DIPT</name>
<protein>
    <submittedName>
        <fullName evidence="1">Uncharacterized protein</fullName>
    </submittedName>
</protein>